<proteinExistence type="predicted"/>
<dbReference type="AlphaFoldDB" id="A0A9D4EGH9"/>
<gene>
    <name evidence="1" type="ORF">DPMN_180194</name>
</gene>
<accession>A0A9D4EGH9</accession>
<comment type="caution">
    <text evidence="1">The sequence shown here is derived from an EMBL/GenBank/DDBJ whole genome shotgun (WGS) entry which is preliminary data.</text>
</comment>
<protein>
    <submittedName>
        <fullName evidence="1">Uncharacterized protein</fullName>
    </submittedName>
</protein>
<dbReference type="PANTHER" id="PTHR23053:SF0">
    <property type="entry name" value="HYDROCEPHALUS-INDUCING PROTEIN HOMOLOG"/>
    <property type="match status" value="1"/>
</dbReference>
<sequence>MKFNLRVPGDGVTASVCGTSDLDSVRSEVGTSPSLALGAEQPREFEIIPASGTIPPQSEIKVTVKFISNTIKKYEMNLVVDVDKVGEEIVSLPITAK</sequence>
<organism evidence="1 2">
    <name type="scientific">Dreissena polymorpha</name>
    <name type="common">Zebra mussel</name>
    <name type="synonym">Mytilus polymorpha</name>
    <dbReference type="NCBI Taxonomy" id="45954"/>
    <lineage>
        <taxon>Eukaryota</taxon>
        <taxon>Metazoa</taxon>
        <taxon>Spiralia</taxon>
        <taxon>Lophotrochozoa</taxon>
        <taxon>Mollusca</taxon>
        <taxon>Bivalvia</taxon>
        <taxon>Autobranchia</taxon>
        <taxon>Heteroconchia</taxon>
        <taxon>Euheterodonta</taxon>
        <taxon>Imparidentia</taxon>
        <taxon>Neoheterodontei</taxon>
        <taxon>Myida</taxon>
        <taxon>Dreissenoidea</taxon>
        <taxon>Dreissenidae</taxon>
        <taxon>Dreissena</taxon>
    </lineage>
</organism>
<evidence type="ECO:0000313" key="1">
    <source>
        <dbReference type="EMBL" id="KAH3778724.1"/>
    </source>
</evidence>
<dbReference type="Gene3D" id="2.60.40.10">
    <property type="entry name" value="Immunoglobulins"/>
    <property type="match status" value="1"/>
</dbReference>
<dbReference type="InterPro" id="IPR013783">
    <property type="entry name" value="Ig-like_fold"/>
</dbReference>
<evidence type="ECO:0000313" key="2">
    <source>
        <dbReference type="Proteomes" id="UP000828390"/>
    </source>
</evidence>
<reference evidence="1" key="2">
    <citation type="submission" date="2020-11" db="EMBL/GenBank/DDBJ databases">
        <authorList>
            <person name="McCartney M.A."/>
            <person name="Auch B."/>
            <person name="Kono T."/>
            <person name="Mallez S."/>
            <person name="Becker A."/>
            <person name="Gohl D.M."/>
            <person name="Silverstein K.A.T."/>
            <person name="Koren S."/>
            <person name="Bechman K.B."/>
            <person name="Herman A."/>
            <person name="Abrahante J.E."/>
            <person name="Garbe J."/>
        </authorList>
    </citation>
    <scope>NUCLEOTIDE SEQUENCE</scope>
    <source>
        <strain evidence="1">Duluth1</strain>
        <tissue evidence="1">Whole animal</tissue>
    </source>
</reference>
<dbReference type="PANTHER" id="PTHR23053">
    <property type="entry name" value="DLEC1 DELETED IN LUNG AND ESOPHAGEAL CANCER 1"/>
    <property type="match status" value="1"/>
</dbReference>
<name>A0A9D4EGH9_DREPO</name>
<keyword evidence="2" id="KW-1185">Reference proteome</keyword>
<dbReference type="GO" id="GO:0005930">
    <property type="term" value="C:axoneme"/>
    <property type="evidence" value="ECO:0007669"/>
    <property type="project" value="TreeGrafter"/>
</dbReference>
<dbReference type="Proteomes" id="UP000828390">
    <property type="component" value="Unassembled WGS sequence"/>
</dbReference>
<dbReference type="GO" id="GO:0003341">
    <property type="term" value="P:cilium movement"/>
    <property type="evidence" value="ECO:0007669"/>
    <property type="project" value="TreeGrafter"/>
</dbReference>
<reference evidence="1" key="1">
    <citation type="journal article" date="2019" name="bioRxiv">
        <title>The Genome of the Zebra Mussel, Dreissena polymorpha: A Resource for Invasive Species Research.</title>
        <authorList>
            <person name="McCartney M.A."/>
            <person name="Auch B."/>
            <person name="Kono T."/>
            <person name="Mallez S."/>
            <person name="Zhang Y."/>
            <person name="Obille A."/>
            <person name="Becker A."/>
            <person name="Abrahante J.E."/>
            <person name="Garbe J."/>
            <person name="Badalamenti J.P."/>
            <person name="Herman A."/>
            <person name="Mangelson H."/>
            <person name="Liachko I."/>
            <person name="Sullivan S."/>
            <person name="Sone E.D."/>
            <person name="Koren S."/>
            <person name="Silverstein K.A.T."/>
            <person name="Beckman K.B."/>
            <person name="Gohl D.M."/>
        </authorList>
    </citation>
    <scope>NUCLEOTIDE SEQUENCE</scope>
    <source>
        <strain evidence="1">Duluth1</strain>
        <tissue evidence="1">Whole animal</tissue>
    </source>
</reference>
<dbReference type="InterPro" id="IPR033305">
    <property type="entry name" value="Hydin-like"/>
</dbReference>
<dbReference type="GO" id="GO:1904158">
    <property type="term" value="P:axonemal central apparatus assembly"/>
    <property type="evidence" value="ECO:0007669"/>
    <property type="project" value="TreeGrafter"/>
</dbReference>
<dbReference type="EMBL" id="JAIWYP010000009">
    <property type="protein sequence ID" value="KAH3778724.1"/>
    <property type="molecule type" value="Genomic_DNA"/>
</dbReference>